<feature type="domain" description="Dof-type" evidence="11">
    <location>
        <begin position="134"/>
        <end position="188"/>
    </location>
</feature>
<accession>A0A0Q3KMT3</accession>
<feature type="compositionally biased region" description="Gly residues" evidence="10">
    <location>
        <begin position="358"/>
        <end position="378"/>
    </location>
</feature>
<reference evidence="13" key="3">
    <citation type="submission" date="2018-08" db="UniProtKB">
        <authorList>
            <consortium name="EnsemblPlants"/>
        </authorList>
    </citation>
    <scope>IDENTIFICATION</scope>
    <source>
        <strain evidence="13">cv. Bd21</strain>
    </source>
</reference>
<keyword evidence="14" id="KW-1185">Reference proteome</keyword>
<evidence type="ECO:0000256" key="7">
    <source>
        <dbReference type="ARBA" id="ARBA00023242"/>
    </source>
</evidence>
<dbReference type="SUPFAM" id="SSF81995">
    <property type="entry name" value="beta-sandwich domain of Sec23/24"/>
    <property type="match status" value="1"/>
</dbReference>
<keyword evidence="5 8" id="KW-0238">DNA-binding</keyword>
<proteinExistence type="predicted"/>
<evidence type="ECO:0000256" key="4">
    <source>
        <dbReference type="ARBA" id="ARBA00023015"/>
    </source>
</evidence>
<protein>
    <recommendedName>
        <fullName evidence="9">Dof zinc finger protein</fullName>
    </recommendedName>
</protein>
<evidence type="ECO:0000256" key="9">
    <source>
        <dbReference type="RuleBase" id="RU369094"/>
    </source>
</evidence>
<keyword evidence="6 9" id="KW-0804">Transcription</keyword>
<keyword evidence="2 8" id="KW-0863">Zinc-finger</keyword>
<feature type="compositionally biased region" description="Gly residues" evidence="10">
    <location>
        <begin position="94"/>
        <end position="110"/>
    </location>
</feature>
<dbReference type="PANTHER" id="PTHR31992">
    <property type="entry name" value="DOF ZINC FINGER PROTEIN DOF1.4-RELATED"/>
    <property type="match status" value="1"/>
</dbReference>
<evidence type="ECO:0000256" key="2">
    <source>
        <dbReference type="ARBA" id="ARBA00022771"/>
    </source>
</evidence>
<dbReference type="ExpressionAtlas" id="A0A0Q3KMT3">
    <property type="expression patterns" value="baseline"/>
</dbReference>
<dbReference type="EMBL" id="CM000880">
    <property type="protein sequence ID" value="PNT73890.1"/>
    <property type="molecule type" value="Genomic_DNA"/>
</dbReference>
<evidence type="ECO:0000256" key="8">
    <source>
        <dbReference type="PROSITE-ProRule" id="PRU00071"/>
    </source>
</evidence>
<dbReference type="Gramene" id="KQK12433">
    <property type="protein sequence ID" value="KQK12433"/>
    <property type="gene ID" value="BRADI_1g03710v3"/>
</dbReference>
<evidence type="ECO:0000313" key="14">
    <source>
        <dbReference type="Proteomes" id="UP000008810"/>
    </source>
</evidence>
<dbReference type="GO" id="GO:0003677">
    <property type="term" value="F:DNA binding"/>
    <property type="evidence" value="ECO:0007669"/>
    <property type="project" value="UniProtKB-UniRule"/>
</dbReference>
<comment type="function">
    <text evidence="9">Transcription factor that binds specifically to a 5'-AA[AG]G-3' consensus core sequence.</text>
</comment>
<evidence type="ECO:0000256" key="6">
    <source>
        <dbReference type="ARBA" id="ARBA00023163"/>
    </source>
</evidence>
<evidence type="ECO:0000256" key="5">
    <source>
        <dbReference type="ARBA" id="ARBA00023125"/>
    </source>
</evidence>
<dbReference type="AlphaFoldDB" id="A0A0Q3KMT3"/>
<dbReference type="OrthoDB" id="1927254at2759"/>
<comment type="subcellular location">
    <subcellularLocation>
        <location evidence="8 9">Nucleus</location>
    </subcellularLocation>
</comment>
<dbReference type="EnsemblPlants" id="PNT73890">
    <property type="protein sequence ID" value="PNT73890"/>
    <property type="gene ID" value="BRADI_1g03710v3"/>
</dbReference>
<dbReference type="GeneID" id="100837426"/>
<evidence type="ECO:0000259" key="11">
    <source>
        <dbReference type="PROSITE" id="PS50884"/>
    </source>
</evidence>
<keyword evidence="1 9" id="KW-0479">Metal-binding</keyword>
<dbReference type="InterPro" id="IPR003851">
    <property type="entry name" value="Znf_Dof"/>
</dbReference>
<evidence type="ECO:0000256" key="10">
    <source>
        <dbReference type="SAM" id="MobiDB-lite"/>
    </source>
</evidence>
<dbReference type="PROSITE" id="PS01361">
    <property type="entry name" value="ZF_DOF_1"/>
    <property type="match status" value="1"/>
</dbReference>
<dbReference type="KEGG" id="bdi:100837426"/>
<feature type="compositionally biased region" description="Low complexity" evidence="10">
    <location>
        <begin position="67"/>
        <end position="93"/>
    </location>
</feature>
<dbReference type="RefSeq" id="XP_003559235.2">
    <property type="nucleotide sequence ID" value="XM_003559187.4"/>
</dbReference>
<organism evidence="12">
    <name type="scientific">Brachypodium distachyon</name>
    <name type="common">Purple false brome</name>
    <name type="synonym">Trachynia distachya</name>
    <dbReference type="NCBI Taxonomy" id="15368"/>
    <lineage>
        <taxon>Eukaryota</taxon>
        <taxon>Viridiplantae</taxon>
        <taxon>Streptophyta</taxon>
        <taxon>Embryophyta</taxon>
        <taxon>Tracheophyta</taxon>
        <taxon>Spermatophyta</taxon>
        <taxon>Magnoliopsida</taxon>
        <taxon>Liliopsida</taxon>
        <taxon>Poales</taxon>
        <taxon>Poaceae</taxon>
        <taxon>BOP clade</taxon>
        <taxon>Pooideae</taxon>
        <taxon>Stipodae</taxon>
        <taxon>Brachypodieae</taxon>
        <taxon>Brachypodium</taxon>
    </lineage>
</organism>
<dbReference type="EnsemblPlants" id="KQK12433">
    <property type="protein sequence ID" value="KQK12433"/>
    <property type="gene ID" value="BRADI_1g03710v3"/>
</dbReference>
<sequence>MVFSSVPGYLDPPNWNNNNQPQQQQVQVQQQQQQQLSHGHGGLLFPSAVGGGGGGVEAHHHHHHQHQQQQQQQQQQQMPAALMAPPRAPDGSSGSMGGLGSGGGGGGGGSAVVKAGSMTDRARMAKIPAPEAGLKCPRCESSNTKFCYFNNYSLTQPRHFCKACRRYWTRGGALRNVPVGGGCRRNKRSSKSSKSSSSSSAAACGVAAGVNTSSSSSATTSSATTGSGIMPALGQMPFFAASLVSGSGGGEGQYGVGGGGGLLAGVSRSLGFPGGLMGPMGSQQLDSAVENYHHQLGGGMGGSMEQWRLPPPQMQMQQFPFFGGGRGAGPDAMSGMQQLQQQMQAGISNYPFEPDAGDGSGEGFAAGQMMGGGGGGGKQVVPGSAGLITQLASVKMEDNPPTAMAREFLGLPAAGSLQFWAGGSGGNNGVSGGGAGAPGGGSGGWVDRLAGFNSSSSGNIL</sequence>
<dbReference type="Pfam" id="PF02701">
    <property type="entry name" value="Zn_ribbon_Dof"/>
    <property type="match status" value="1"/>
</dbReference>
<dbReference type="STRING" id="15368.A0A0Q3KMT3"/>
<evidence type="ECO:0000256" key="3">
    <source>
        <dbReference type="ARBA" id="ARBA00022833"/>
    </source>
</evidence>
<name>A0A0Q3KMT3_BRADI</name>
<dbReference type="PROSITE" id="PS50884">
    <property type="entry name" value="ZF_DOF_2"/>
    <property type="match status" value="1"/>
</dbReference>
<feature type="region of interest" description="Disordered" evidence="10">
    <location>
        <begin position="354"/>
        <end position="378"/>
    </location>
</feature>
<keyword evidence="7 8" id="KW-0539">Nucleus</keyword>
<dbReference type="EMBL" id="CM000880">
    <property type="protein sequence ID" value="KQK12433.1"/>
    <property type="molecule type" value="Genomic_DNA"/>
</dbReference>
<evidence type="ECO:0000256" key="1">
    <source>
        <dbReference type="ARBA" id="ARBA00022723"/>
    </source>
</evidence>
<evidence type="ECO:0000313" key="12">
    <source>
        <dbReference type="EMBL" id="KQK12433.1"/>
    </source>
</evidence>
<feature type="region of interest" description="Disordered" evidence="10">
    <location>
        <begin position="1"/>
        <end position="113"/>
    </location>
</feature>
<dbReference type="GO" id="GO:0005634">
    <property type="term" value="C:nucleus"/>
    <property type="evidence" value="ECO:0007669"/>
    <property type="project" value="UniProtKB-SubCell"/>
</dbReference>
<reference evidence="12" key="2">
    <citation type="submission" date="2017-06" db="EMBL/GenBank/DDBJ databases">
        <title>WGS assembly of Brachypodium distachyon.</title>
        <authorList>
            <consortium name="The International Brachypodium Initiative"/>
            <person name="Lucas S."/>
            <person name="Harmon-Smith M."/>
            <person name="Lail K."/>
            <person name="Tice H."/>
            <person name="Grimwood J."/>
            <person name="Bruce D."/>
            <person name="Barry K."/>
            <person name="Shu S."/>
            <person name="Lindquist E."/>
            <person name="Wang M."/>
            <person name="Pitluck S."/>
            <person name="Vogel J.P."/>
            <person name="Garvin D.F."/>
            <person name="Mockler T.C."/>
            <person name="Schmutz J."/>
            <person name="Rokhsar D."/>
            <person name="Bevan M.W."/>
        </authorList>
    </citation>
    <scope>NUCLEOTIDE SEQUENCE</scope>
    <source>
        <strain evidence="12">Bd21</strain>
    </source>
</reference>
<dbReference type="Proteomes" id="UP000008810">
    <property type="component" value="Chromosome 1"/>
</dbReference>
<dbReference type="GO" id="GO:0003700">
    <property type="term" value="F:DNA-binding transcription factor activity"/>
    <property type="evidence" value="ECO:0007669"/>
    <property type="project" value="UniProtKB-UniRule"/>
</dbReference>
<dbReference type="Gramene" id="PNT73890">
    <property type="protein sequence ID" value="PNT73890"/>
    <property type="gene ID" value="BRADI_1g03710v3"/>
</dbReference>
<feature type="region of interest" description="Disordered" evidence="10">
    <location>
        <begin position="178"/>
        <end position="199"/>
    </location>
</feature>
<keyword evidence="4 9" id="KW-0805">Transcription regulation</keyword>
<gene>
    <name evidence="13" type="primary">LOC100837426</name>
    <name evidence="12" type="ORF">BRADI_1g03710v3</name>
</gene>
<dbReference type="GO" id="GO:0008270">
    <property type="term" value="F:zinc ion binding"/>
    <property type="evidence" value="ECO:0007669"/>
    <property type="project" value="UniProtKB-KW"/>
</dbReference>
<keyword evidence="3 9" id="KW-0862">Zinc</keyword>
<dbReference type="InterPro" id="IPR045174">
    <property type="entry name" value="Dof"/>
</dbReference>
<reference evidence="12 13" key="1">
    <citation type="journal article" date="2010" name="Nature">
        <title>Genome sequencing and analysis of the model grass Brachypodium distachyon.</title>
        <authorList>
            <consortium name="International Brachypodium Initiative"/>
        </authorList>
    </citation>
    <scope>NUCLEOTIDE SEQUENCE [LARGE SCALE GENOMIC DNA]</scope>
    <source>
        <strain evidence="12">Bd21</strain>
        <strain evidence="13">cv. Bd21</strain>
    </source>
</reference>
<evidence type="ECO:0000313" key="13">
    <source>
        <dbReference type="EnsemblPlants" id="KQK12433"/>
    </source>
</evidence>
<dbReference type="PANTHER" id="PTHR31992:SF313">
    <property type="entry name" value="DOF ZINC FINGER PROTEIN DOF5.7"/>
    <property type="match status" value="1"/>
</dbReference>
<feature type="compositionally biased region" description="Low complexity" evidence="10">
    <location>
        <begin position="12"/>
        <end position="35"/>
    </location>
</feature>